<dbReference type="Pfam" id="PF08780">
    <property type="entry name" value="NTase_sub_bind"/>
    <property type="match status" value="1"/>
</dbReference>
<dbReference type="InterPro" id="IPR041633">
    <property type="entry name" value="Polbeta"/>
</dbReference>
<dbReference type="AlphaFoldDB" id="A0A419T4B8"/>
<dbReference type="InterPro" id="IPR043519">
    <property type="entry name" value="NT_sf"/>
</dbReference>
<keyword evidence="1" id="KW-0175">Coiled coil</keyword>
<dbReference type="OrthoDB" id="9810452at2"/>
<dbReference type="Gene3D" id="1.20.120.330">
    <property type="entry name" value="Nucleotidyltransferases domain 2"/>
    <property type="match status" value="1"/>
</dbReference>
<evidence type="ECO:0000313" key="3">
    <source>
        <dbReference type="EMBL" id="RKD32263.1"/>
    </source>
</evidence>
<dbReference type="RefSeq" id="WP_120168657.1">
    <property type="nucleotide sequence ID" value="NZ_MCIB01000012.1"/>
</dbReference>
<keyword evidence="4" id="KW-1185">Reference proteome</keyword>
<dbReference type="SUPFAM" id="SSF81593">
    <property type="entry name" value="Nucleotidyltransferase substrate binding subunit/domain"/>
    <property type="match status" value="1"/>
</dbReference>
<feature type="domain" description="Polymerase beta nucleotidyltransferase" evidence="2">
    <location>
        <begin position="14"/>
        <end position="104"/>
    </location>
</feature>
<gene>
    <name evidence="3" type="ORF">BET03_02830</name>
</gene>
<name>A0A419T4B8_9FIRM</name>
<evidence type="ECO:0000313" key="4">
    <source>
        <dbReference type="Proteomes" id="UP000284177"/>
    </source>
</evidence>
<dbReference type="NCBIfam" id="TIGR01987">
    <property type="entry name" value="HI0074"/>
    <property type="match status" value="1"/>
</dbReference>
<dbReference type="Proteomes" id="UP000284177">
    <property type="component" value="Unassembled WGS sequence"/>
</dbReference>
<sequence length="242" mass="28892">MKNRYGISKKDFYKIINVFKKYSDIIEKAILFGSRARGDYKETSDIDIAIKFRKDNHLIYEIKEDIENKDIIYTFDIVDYAKIHNEKLKRYIDNEGKVMFLTSKKGEVLVNLNKIKDKLEDLKKAFKKLQEVTERDYLEDDIVLDAAIQRFEFTYELSWKLMKAYLEYNGNLKATSPRKAIKEAFKEGLIEDGEIWLKMLQDRNKTSHTYNQESAIEIFNNVKNEYIHSFEKFIINVEREMD</sequence>
<keyword evidence="3" id="KW-0808">Transferase</keyword>
<dbReference type="GO" id="GO:0016740">
    <property type="term" value="F:transferase activity"/>
    <property type="evidence" value="ECO:0007669"/>
    <property type="project" value="UniProtKB-KW"/>
</dbReference>
<dbReference type="CDD" id="cd05403">
    <property type="entry name" value="NT_KNTase_like"/>
    <property type="match status" value="1"/>
</dbReference>
<organism evidence="3 4">
    <name type="scientific">Thermohalobacter berrensis</name>
    <dbReference type="NCBI Taxonomy" id="99594"/>
    <lineage>
        <taxon>Bacteria</taxon>
        <taxon>Bacillati</taxon>
        <taxon>Bacillota</taxon>
        <taxon>Tissierellia</taxon>
        <taxon>Tissierellales</taxon>
        <taxon>Thermohalobacteraceae</taxon>
        <taxon>Thermohalobacter</taxon>
    </lineage>
</organism>
<dbReference type="Pfam" id="PF18765">
    <property type="entry name" value="Polbeta"/>
    <property type="match status" value="1"/>
</dbReference>
<accession>A0A419T4B8</accession>
<feature type="coiled-coil region" evidence="1">
    <location>
        <begin position="105"/>
        <end position="135"/>
    </location>
</feature>
<dbReference type="Gene3D" id="3.30.460.10">
    <property type="entry name" value="Beta Polymerase, domain 2"/>
    <property type="match status" value="1"/>
</dbReference>
<comment type="caution">
    <text evidence="3">The sequence shown here is derived from an EMBL/GenBank/DDBJ whole genome shotgun (WGS) entry which is preliminary data.</text>
</comment>
<dbReference type="InterPro" id="IPR010235">
    <property type="entry name" value="HepT"/>
</dbReference>
<evidence type="ECO:0000256" key="1">
    <source>
        <dbReference type="SAM" id="Coils"/>
    </source>
</evidence>
<reference evidence="3 4" key="1">
    <citation type="submission" date="2016-08" db="EMBL/GenBank/DDBJ databases">
        <title>Novel Firmicutes and Novel Genomes.</title>
        <authorList>
            <person name="Poppleton D.I."/>
            <person name="Gribaldo S."/>
        </authorList>
    </citation>
    <scope>NUCLEOTIDE SEQUENCE [LARGE SCALE GENOMIC DNA]</scope>
    <source>
        <strain evidence="3 4">CTT3</strain>
    </source>
</reference>
<dbReference type="SUPFAM" id="SSF81301">
    <property type="entry name" value="Nucleotidyltransferase"/>
    <property type="match status" value="1"/>
</dbReference>
<proteinExistence type="predicted"/>
<evidence type="ECO:0000259" key="2">
    <source>
        <dbReference type="Pfam" id="PF18765"/>
    </source>
</evidence>
<protein>
    <submittedName>
        <fullName evidence="3">Nucleotidyltransferase</fullName>
    </submittedName>
</protein>
<dbReference type="EMBL" id="MCIB01000012">
    <property type="protein sequence ID" value="RKD32263.1"/>
    <property type="molecule type" value="Genomic_DNA"/>
</dbReference>